<proteinExistence type="predicted"/>
<accession>A0A5B7JAU8</accession>
<dbReference type="AlphaFoldDB" id="A0A5B7JAU8"/>
<keyword evidence="3" id="KW-1185">Reference proteome</keyword>
<gene>
    <name evidence="2" type="ORF">E2C01_088466</name>
</gene>
<sequence length="83" mass="8309">MAAGPPTWPSSTWTGSSSTTGDGGQIEEASSGSASIGLLPHGQFLGPGCVLVRAAVGSGVRLSHDIEGVESTEDSHRSSQSLN</sequence>
<name>A0A5B7JAU8_PORTR</name>
<evidence type="ECO:0000313" key="3">
    <source>
        <dbReference type="Proteomes" id="UP000324222"/>
    </source>
</evidence>
<evidence type="ECO:0000256" key="1">
    <source>
        <dbReference type="SAM" id="MobiDB-lite"/>
    </source>
</evidence>
<evidence type="ECO:0000313" key="2">
    <source>
        <dbReference type="EMBL" id="MPC93342.1"/>
    </source>
</evidence>
<protein>
    <submittedName>
        <fullName evidence="2">Uncharacterized protein</fullName>
    </submittedName>
</protein>
<comment type="caution">
    <text evidence="2">The sequence shown here is derived from an EMBL/GenBank/DDBJ whole genome shotgun (WGS) entry which is preliminary data.</text>
</comment>
<organism evidence="2 3">
    <name type="scientific">Portunus trituberculatus</name>
    <name type="common">Swimming crab</name>
    <name type="synonym">Neptunus trituberculatus</name>
    <dbReference type="NCBI Taxonomy" id="210409"/>
    <lineage>
        <taxon>Eukaryota</taxon>
        <taxon>Metazoa</taxon>
        <taxon>Ecdysozoa</taxon>
        <taxon>Arthropoda</taxon>
        <taxon>Crustacea</taxon>
        <taxon>Multicrustacea</taxon>
        <taxon>Malacostraca</taxon>
        <taxon>Eumalacostraca</taxon>
        <taxon>Eucarida</taxon>
        <taxon>Decapoda</taxon>
        <taxon>Pleocyemata</taxon>
        <taxon>Brachyura</taxon>
        <taxon>Eubrachyura</taxon>
        <taxon>Portunoidea</taxon>
        <taxon>Portunidae</taxon>
        <taxon>Portuninae</taxon>
        <taxon>Portunus</taxon>
    </lineage>
</organism>
<reference evidence="2 3" key="1">
    <citation type="submission" date="2019-05" db="EMBL/GenBank/DDBJ databases">
        <title>Another draft genome of Portunus trituberculatus and its Hox gene families provides insights of decapod evolution.</title>
        <authorList>
            <person name="Jeong J.-H."/>
            <person name="Song I."/>
            <person name="Kim S."/>
            <person name="Choi T."/>
            <person name="Kim D."/>
            <person name="Ryu S."/>
            <person name="Kim W."/>
        </authorList>
    </citation>
    <scope>NUCLEOTIDE SEQUENCE [LARGE SCALE GENOMIC DNA]</scope>
    <source>
        <tissue evidence="2">Muscle</tissue>
    </source>
</reference>
<feature type="compositionally biased region" description="Low complexity" evidence="1">
    <location>
        <begin position="9"/>
        <end position="20"/>
    </location>
</feature>
<dbReference type="EMBL" id="VSRR010094550">
    <property type="protein sequence ID" value="MPC93342.1"/>
    <property type="molecule type" value="Genomic_DNA"/>
</dbReference>
<feature type="region of interest" description="Disordered" evidence="1">
    <location>
        <begin position="1"/>
        <end position="38"/>
    </location>
</feature>
<dbReference type="Proteomes" id="UP000324222">
    <property type="component" value="Unassembled WGS sequence"/>
</dbReference>